<dbReference type="EMBL" id="CP032664">
    <property type="protein sequence ID" value="QQO84131.1"/>
    <property type="molecule type" value="Genomic_DNA"/>
</dbReference>
<dbReference type="InterPro" id="IPR007067">
    <property type="entry name" value="Tail_sheath"/>
</dbReference>
<accession>A0A7T8ED45</accession>
<proteinExistence type="inferred from homology"/>
<dbReference type="Pfam" id="PF17482">
    <property type="entry name" value="Phage_sheath_1C"/>
    <property type="match status" value="1"/>
</dbReference>
<evidence type="ECO:0000259" key="3">
    <source>
        <dbReference type="Pfam" id="PF17481"/>
    </source>
</evidence>
<dbReference type="InterPro" id="IPR035089">
    <property type="entry name" value="Phage_sheath_subtilisin"/>
</dbReference>
<dbReference type="Pfam" id="PF17481">
    <property type="entry name" value="Phage_sheath_domII"/>
    <property type="match status" value="1"/>
</dbReference>
<protein>
    <submittedName>
        <fullName evidence="5">Phage tail protein</fullName>
    </submittedName>
</protein>
<evidence type="ECO:0000256" key="1">
    <source>
        <dbReference type="ARBA" id="ARBA00008005"/>
    </source>
</evidence>
<reference evidence="5" key="1">
    <citation type="submission" date="2018-09" db="EMBL/GenBank/DDBJ databases">
        <title>Genome sequencing and analysis.</title>
        <authorList>
            <person name="Huang Y.-T."/>
        </authorList>
    </citation>
    <scope>NUCLEOTIDE SEQUENCE</scope>
    <source>
        <strain evidence="5">HIDE</strain>
    </source>
</reference>
<organism evidence="5">
    <name type="scientific">Shewanella algae</name>
    <dbReference type="NCBI Taxonomy" id="38313"/>
    <lineage>
        <taxon>Bacteria</taxon>
        <taxon>Pseudomonadati</taxon>
        <taxon>Pseudomonadota</taxon>
        <taxon>Gammaproteobacteria</taxon>
        <taxon>Alteromonadales</taxon>
        <taxon>Shewanellaceae</taxon>
        <taxon>Shewanella</taxon>
    </lineage>
</organism>
<sequence>MALGNIPNDIKVPLVYIDIDNSQALSGTPALAQKVLVIGQQLATGTATALTLNRITTSESQMDSLYGYGSMLSRMLKTFRQSNGYTDVYALGVADLGGSAAKGEITVAAVTAKAGVIALLIAGESVQVTVNDADDADTIAAAIIAKVNANVHLPVTAALKAATTDTVELTCKWTGATGDDIDIRYNYYDGEVLPTGVTLTLVEMTGGAGTPDMDAVIAAIPNEWYNHIVMPFNDTQSLNKLRDELVTRWGPLKMIEGIAYTAFRGTFAETGAFGTARNDYLFTCMGTNKAPHSPYEFAAAYAGQASYSLGIDPARPLQTLVMTGLLPPAKDVQWDSTERNLLLGDGIATYMVTPGGEVAIEREVSMYRENAFGDPDPSYLDITTPATLGYLRYSLRTMVTNRFPRHKLANDDVLERLDPGQPVVTPKIMRAAILELANNDWVPKALMEDFEAFKDSLEVYRDAGDQNRLNCVFHPDIVNQLRIFAALMQFKL</sequence>
<dbReference type="PIRSF" id="PIRSF007349">
    <property type="entry name" value="Tsp_L"/>
    <property type="match status" value="1"/>
</dbReference>
<feature type="domain" description="Phage tail sheath protein-like beta-sandwich" evidence="3">
    <location>
        <begin position="98"/>
        <end position="197"/>
    </location>
</feature>
<dbReference type="Pfam" id="PF04984">
    <property type="entry name" value="Phage_sheath_1"/>
    <property type="match status" value="1"/>
</dbReference>
<evidence type="ECO:0000313" key="5">
    <source>
        <dbReference type="EMBL" id="QQO84131.1"/>
    </source>
</evidence>
<gene>
    <name evidence="5" type="ORF">D7032_13280</name>
</gene>
<evidence type="ECO:0000259" key="4">
    <source>
        <dbReference type="Pfam" id="PF17482"/>
    </source>
</evidence>
<evidence type="ECO:0000259" key="2">
    <source>
        <dbReference type="Pfam" id="PF04984"/>
    </source>
</evidence>
<comment type="similarity">
    <text evidence="1">Belongs to the myoviridae tail sheath protein family.</text>
</comment>
<dbReference type="AlphaFoldDB" id="A0A7T8ED45"/>
<dbReference type="InterPro" id="IPR020287">
    <property type="entry name" value="Tail_sheath_C"/>
</dbReference>
<feature type="domain" description="Tail sheath protein C-terminal" evidence="4">
    <location>
        <begin position="374"/>
        <end position="491"/>
    </location>
</feature>
<name>A0A7T8ED45_9GAMM</name>
<feature type="domain" description="Tail sheath protein subtilisin-like" evidence="2">
    <location>
        <begin position="206"/>
        <end position="366"/>
    </location>
</feature>
<dbReference type="InterPro" id="IPR035326">
    <property type="entry name" value="Beta_sandwich_Seath"/>
</dbReference>
<dbReference type="RefSeq" id="WP_208193559.1">
    <property type="nucleotide sequence ID" value="NZ_CP032664.1"/>
</dbReference>